<sequence>MINILDISQLQNQENEKDFYVNNLREHILQNKSKITKPHKHNSYLCILFTKGIGTHEIDFNTYEVKPGNIFVISPGKTHHWELSDDVDGFIFTHTKDFYDLHYSHNSISNFPFFQSVQNSPLIELEENPVTEIVALFESMLSEYQNKNILKHQVLVSYSDIIYAKLSRIYLNDETEQIVNHSLYAQKFNELENLIEEHFSVEKSPSKYASMMNITPKHLNRITQSVIGKTTSEVILDRIILEAKRIMLHTGKSFSEIAIGLGYEDYAYFSRLFKQKTGLTPSQFLKSYQ</sequence>
<accession>A0ABU1TRU0</accession>
<dbReference type="PRINTS" id="PR00032">
    <property type="entry name" value="HTHARAC"/>
</dbReference>
<dbReference type="InterPro" id="IPR014710">
    <property type="entry name" value="RmlC-like_jellyroll"/>
</dbReference>
<organism evidence="5 6">
    <name type="scientific">Flavobacterium arsenatis</name>
    <dbReference type="NCBI Taxonomy" id="1484332"/>
    <lineage>
        <taxon>Bacteria</taxon>
        <taxon>Pseudomonadati</taxon>
        <taxon>Bacteroidota</taxon>
        <taxon>Flavobacteriia</taxon>
        <taxon>Flavobacteriales</taxon>
        <taxon>Flavobacteriaceae</taxon>
        <taxon>Flavobacterium</taxon>
    </lineage>
</organism>
<dbReference type="InterPro" id="IPR037923">
    <property type="entry name" value="HTH-like"/>
</dbReference>
<dbReference type="RefSeq" id="WP_310027176.1">
    <property type="nucleotide sequence ID" value="NZ_JAVDVI010000011.1"/>
</dbReference>
<dbReference type="SMART" id="SM00342">
    <property type="entry name" value="HTH_ARAC"/>
    <property type="match status" value="1"/>
</dbReference>
<keyword evidence="1" id="KW-0805">Transcription regulation</keyword>
<dbReference type="Pfam" id="PF12833">
    <property type="entry name" value="HTH_18"/>
    <property type="match status" value="1"/>
</dbReference>
<keyword evidence="6" id="KW-1185">Reference proteome</keyword>
<dbReference type="InterPro" id="IPR003313">
    <property type="entry name" value="AraC-bd"/>
</dbReference>
<evidence type="ECO:0000256" key="3">
    <source>
        <dbReference type="ARBA" id="ARBA00023163"/>
    </source>
</evidence>
<dbReference type="InterPro" id="IPR020449">
    <property type="entry name" value="Tscrpt_reg_AraC-type_HTH"/>
</dbReference>
<name>A0ABU1TRU0_9FLAO</name>
<reference evidence="5 6" key="1">
    <citation type="submission" date="2023-07" db="EMBL/GenBank/DDBJ databases">
        <title>Sorghum-associated microbial communities from plants grown in Nebraska, USA.</title>
        <authorList>
            <person name="Schachtman D."/>
        </authorList>
    </citation>
    <scope>NUCLEOTIDE SEQUENCE [LARGE SCALE GENOMIC DNA]</scope>
    <source>
        <strain evidence="5 6">3773</strain>
    </source>
</reference>
<evidence type="ECO:0000313" key="6">
    <source>
        <dbReference type="Proteomes" id="UP001255185"/>
    </source>
</evidence>
<comment type="caution">
    <text evidence="5">The sequence shown here is derived from an EMBL/GenBank/DDBJ whole genome shotgun (WGS) entry which is preliminary data.</text>
</comment>
<keyword evidence="2" id="KW-0238">DNA-binding</keyword>
<evidence type="ECO:0000256" key="1">
    <source>
        <dbReference type="ARBA" id="ARBA00023015"/>
    </source>
</evidence>
<dbReference type="SUPFAM" id="SSF46689">
    <property type="entry name" value="Homeodomain-like"/>
    <property type="match status" value="1"/>
</dbReference>
<evidence type="ECO:0000313" key="5">
    <source>
        <dbReference type="EMBL" id="MDR6968571.1"/>
    </source>
</evidence>
<dbReference type="PANTHER" id="PTHR43280">
    <property type="entry name" value="ARAC-FAMILY TRANSCRIPTIONAL REGULATOR"/>
    <property type="match status" value="1"/>
</dbReference>
<keyword evidence="3" id="KW-0804">Transcription</keyword>
<dbReference type="InterPro" id="IPR009057">
    <property type="entry name" value="Homeodomain-like_sf"/>
</dbReference>
<dbReference type="Gene3D" id="1.10.10.60">
    <property type="entry name" value="Homeodomain-like"/>
    <property type="match status" value="1"/>
</dbReference>
<dbReference type="SUPFAM" id="SSF51215">
    <property type="entry name" value="Regulatory protein AraC"/>
    <property type="match status" value="1"/>
</dbReference>
<dbReference type="Pfam" id="PF02311">
    <property type="entry name" value="AraC_binding"/>
    <property type="match status" value="1"/>
</dbReference>
<evidence type="ECO:0000259" key="4">
    <source>
        <dbReference type="PROSITE" id="PS01124"/>
    </source>
</evidence>
<dbReference type="InterPro" id="IPR018060">
    <property type="entry name" value="HTH_AraC"/>
</dbReference>
<dbReference type="EMBL" id="JAVDVI010000011">
    <property type="protein sequence ID" value="MDR6968571.1"/>
    <property type="molecule type" value="Genomic_DNA"/>
</dbReference>
<dbReference type="Proteomes" id="UP001255185">
    <property type="component" value="Unassembled WGS sequence"/>
</dbReference>
<dbReference type="PANTHER" id="PTHR43280:SF32">
    <property type="entry name" value="TRANSCRIPTIONAL REGULATORY PROTEIN"/>
    <property type="match status" value="1"/>
</dbReference>
<protein>
    <submittedName>
        <fullName evidence="5">AraC-like DNA-binding protein</fullName>
    </submittedName>
</protein>
<dbReference type="PROSITE" id="PS01124">
    <property type="entry name" value="HTH_ARAC_FAMILY_2"/>
    <property type="match status" value="1"/>
</dbReference>
<feature type="domain" description="HTH araC/xylS-type" evidence="4">
    <location>
        <begin position="189"/>
        <end position="287"/>
    </location>
</feature>
<proteinExistence type="predicted"/>
<dbReference type="Gene3D" id="2.60.120.10">
    <property type="entry name" value="Jelly Rolls"/>
    <property type="match status" value="1"/>
</dbReference>
<gene>
    <name evidence="5" type="ORF">J2X31_002594</name>
</gene>
<evidence type="ECO:0000256" key="2">
    <source>
        <dbReference type="ARBA" id="ARBA00023125"/>
    </source>
</evidence>